<dbReference type="InterPro" id="IPR036950">
    <property type="entry name" value="PBP_transglycosylase"/>
</dbReference>
<dbReference type="InterPro" id="IPR050396">
    <property type="entry name" value="Glycosyltr_51/Transpeptidase"/>
</dbReference>
<feature type="compositionally biased region" description="Acidic residues" evidence="9">
    <location>
        <begin position="746"/>
        <end position="757"/>
    </location>
</feature>
<dbReference type="InterPro" id="IPR001264">
    <property type="entry name" value="Glyco_trans_51"/>
</dbReference>
<dbReference type="SUPFAM" id="SSF53955">
    <property type="entry name" value="Lysozyme-like"/>
    <property type="match status" value="1"/>
</dbReference>
<dbReference type="Pfam" id="PF00905">
    <property type="entry name" value="Transpeptidase"/>
    <property type="match status" value="1"/>
</dbReference>
<dbReference type="GO" id="GO:0016757">
    <property type="term" value="F:glycosyltransferase activity"/>
    <property type="evidence" value="ECO:0007669"/>
    <property type="project" value="UniProtKB-KW"/>
</dbReference>
<evidence type="ECO:0000313" key="12">
    <source>
        <dbReference type="EMBL" id="MEK0306988.1"/>
    </source>
</evidence>
<keyword evidence="5" id="KW-0378">Hydrolase</keyword>
<evidence type="ECO:0000256" key="4">
    <source>
        <dbReference type="ARBA" id="ARBA00022679"/>
    </source>
</evidence>
<dbReference type="EC" id="2.4.-.-" evidence="12"/>
<proteinExistence type="predicted"/>
<dbReference type="SUPFAM" id="SSF56601">
    <property type="entry name" value="beta-lactamase/transpeptidase-like"/>
    <property type="match status" value="1"/>
</dbReference>
<dbReference type="EMBL" id="JBANBB010000001">
    <property type="protein sequence ID" value="MEK0306988.1"/>
    <property type="molecule type" value="Genomic_DNA"/>
</dbReference>
<evidence type="ECO:0000259" key="10">
    <source>
        <dbReference type="Pfam" id="PF00905"/>
    </source>
</evidence>
<dbReference type="PANTHER" id="PTHR32282:SF33">
    <property type="entry name" value="PEPTIDOGLYCAN GLYCOSYLTRANSFERASE"/>
    <property type="match status" value="1"/>
</dbReference>
<feature type="domain" description="Penicillin-binding protein transpeptidase" evidence="10">
    <location>
        <begin position="369"/>
        <end position="654"/>
    </location>
</feature>
<evidence type="ECO:0000256" key="2">
    <source>
        <dbReference type="ARBA" id="ARBA00022670"/>
    </source>
</evidence>
<keyword evidence="13" id="KW-1185">Reference proteome</keyword>
<dbReference type="InterPro" id="IPR023346">
    <property type="entry name" value="Lysozyme-like_dom_sf"/>
</dbReference>
<evidence type="ECO:0000256" key="8">
    <source>
        <dbReference type="ARBA" id="ARBA00049902"/>
    </source>
</evidence>
<gene>
    <name evidence="12" type="ORF">V8P97_05880</name>
</gene>
<dbReference type="InterPro" id="IPR012338">
    <property type="entry name" value="Beta-lactam/transpept-like"/>
</dbReference>
<name>A0ABU8ZP16_9BIFI</name>
<evidence type="ECO:0000313" key="13">
    <source>
        <dbReference type="Proteomes" id="UP001373159"/>
    </source>
</evidence>
<dbReference type="Gene3D" id="3.40.710.10">
    <property type="entry name" value="DD-peptidase/beta-lactamase superfamily"/>
    <property type="match status" value="1"/>
</dbReference>
<keyword evidence="4 12" id="KW-0808">Transferase</keyword>
<dbReference type="RefSeq" id="WP_340469561.1">
    <property type="nucleotide sequence ID" value="NZ_JBANBB010000001.1"/>
</dbReference>
<keyword evidence="1" id="KW-0121">Carboxypeptidase</keyword>
<keyword evidence="6" id="KW-0511">Multifunctional enzyme</keyword>
<evidence type="ECO:0000259" key="11">
    <source>
        <dbReference type="Pfam" id="PF00912"/>
    </source>
</evidence>
<feature type="compositionally biased region" description="Basic and acidic residues" evidence="9">
    <location>
        <begin position="727"/>
        <end position="740"/>
    </location>
</feature>
<keyword evidence="2" id="KW-0645">Protease</keyword>
<accession>A0ABU8ZP16</accession>
<comment type="catalytic activity">
    <reaction evidence="7">
        <text>Preferential cleavage: (Ac)2-L-Lys-D-Ala-|-D-Ala. Also transpeptidation of peptidyl-alanyl moieties that are N-acyl substituents of D-alanine.</text>
        <dbReference type="EC" id="3.4.16.4"/>
    </reaction>
</comment>
<dbReference type="Gene3D" id="1.10.3810.10">
    <property type="entry name" value="Biosynthetic peptidoglycan transglycosylase-like"/>
    <property type="match status" value="1"/>
</dbReference>
<evidence type="ECO:0000256" key="9">
    <source>
        <dbReference type="SAM" id="MobiDB-lite"/>
    </source>
</evidence>
<keyword evidence="3 12" id="KW-0328">Glycosyltransferase</keyword>
<organism evidence="12 13">
    <name type="scientific">Bifidobacterium favimelis</name>
    <dbReference type="NCBI Taxonomy" id="3122979"/>
    <lineage>
        <taxon>Bacteria</taxon>
        <taxon>Bacillati</taxon>
        <taxon>Actinomycetota</taxon>
        <taxon>Actinomycetes</taxon>
        <taxon>Bifidobacteriales</taxon>
        <taxon>Bifidobacteriaceae</taxon>
        <taxon>Bifidobacterium</taxon>
    </lineage>
</organism>
<evidence type="ECO:0000256" key="1">
    <source>
        <dbReference type="ARBA" id="ARBA00022645"/>
    </source>
</evidence>
<dbReference type="Proteomes" id="UP001373159">
    <property type="component" value="Unassembled WGS sequence"/>
</dbReference>
<reference evidence="12 13" key="1">
    <citation type="submission" date="2024-02" db="EMBL/GenBank/DDBJ databases">
        <title>Bifidobacterium honeyensis sp. nov., isolated from the comb honey.</title>
        <authorList>
            <person name="Liu W."/>
            <person name="Li Y."/>
        </authorList>
    </citation>
    <scope>NUCLEOTIDE SEQUENCE [LARGE SCALE GENOMIC DNA]</scope>
    <source>
        <strain evidence="12 13">IMAU50988</strain>
    </source>
</reference>
<comment type="caution">
    <text evidence="12">The sequence shown here is derived from an EMBL/GenBank/DDBJ whole genome shotgun (WGS) entry which is preliminary data.</text>
</comment>
<sequence length="757" mass="82737">MPGKKRSMTVRRFFTLILAYLMFCVAGGVVVSGFLFPGVFAANVAAKKLMPAMNIDSIDFDVTDLPQQSRIYASDGKTVIATFYAQNRIVVPIGEVSDYMQKAVVAREDRRFFEHAGVDTQGVLRAFIQTYIKKGDTQGGSSLTQQYVKNVLMSQAEEENDPIGEYHAREETIARKMREMLIAVQMEKKYTKAEILQGYLNIAQFGTKVYGVETAAQHYFSKSAKDLDPGEAATIAAVTKNPARFDPTVNVEESQEQRDIVLDLMHQQGYITAKQNRESKAKPLKDMLHVKSVDAGCQAAGDAAFFCDYVTKQIINSSEFGKTRQDRVRLLNEGGLQIYSTMDVKANEAAMNAARNTIPVEDPSGFEVTIAAIRPGTGEVLGFGLNRIYDATDKSGGTRTAINYAVDQNDGGGLGNPVGSTWKPINMAAWMKQGHSINEPLRTSTNYPESVFNCQGPDGVKYDFKSVNWHVENSGGGTVGTETPLQGLIKSHNTTQASMAQQIGLCAIADTAKDMGYHNSISSAMDVYSNLQPPMIIGADQASPLTMANVYATLAANGKACTPISLKKVIKRNGESMPIPKANCHQAIDPAIAQTVAYALNQGVVQPGGEARVTQLDGGRKTFAKTGTHENMYMLTGGFVPQVAAFVAVGNAERQDRDKDSFTNRTINGRTMRTWYGMYIATPAWKDFMNTYLAQANIPIDNNYGNPDPKYTGGPDTGQPDKGQPQPREEDRDGGDDRSRQQGQGEDQDDEQEDVDQ</sequence>
<evidence type="ECO:0000256" key="7">
    <source>
        <dbReference type="ARBA" id="ARBA00034000"/>
    </source>
</evidence>
<evidence type="ECO:0000256" key="6">
    <source>
        <dbReference type="ARBA" id="ARBA00023268"/>
    </source>
</evidence>
<comment type="catalytic activity">
    <reaction evidence="8">
        <text>[GlcNAc-(1-&gt;4)-Mur2Ac(oyl-L-Ala-gamma-D-Glu-L-Lys-D-Ala-D-Ala)](n)-di-trans,octa-cis-undecaprenyl diphosphate + beta-D-GlcNAc-(1-&gt;4)-Mur2Ac(oyl-L-Ala-gamma-D-Glu-L-Lys-D-Ala-D-Ala)-di-trans,octa-cis-undecaprenyl diphosphate = [GlcNAc-(1-&gt;4)-Mur2Ac(oyl-L-Ala-gamma-D-Glu-L-Lys-D-Ala-D-Ala)](n+1)-di-trans,octa-cis-undecaprenyl diphosphate + di-trans,octa-cis-undecaprenyl diphosphate + H(+)</text>
        <dbReference type="Rhea" id="RHEA:23708"/>
        <dbReference type="Rhea" id="RHEA-COMP:9602"/>
        <dbReference type="Rhea" id="RHEA-COMP:9603"/>
        <dbReference type="ChEBI" id="CHEBI:15378"/>
        <dbReference type="ChEBI" id="CHEBI:58405"/>
        <dbReference type="ChEBI" id="CHEBI:60033"/>
        <dbReference type="ChEBI" id="CHEBI:78435"/>
        <dbReference type="EC" id="2.4.99.28"/>
    </reaction>
</comment>
<protein>
    <submittedName>
        <fullName evidence="12">Transglycosylase domain-containing protein</fullName>
        <ecNumber evidence="12">2.4.-.-</ecNumber>
    </submittedName>
</protein>
<feature type="domain" description="Glycosyl transferase family 51" evidence="11">
    <location>
        <begin position="78"/>
        <end position="265"/>
    </location>
</feature>
<evidence type="ECO:0000256" key="5">
    <source>
        <dbReference type="ARBA" id="ARBA00022801"/>
    </source>
</evidence>
<dbReference type="Pfam" id="PF00912">
    <property type="entry name" value="Transgly"/>
    <property type="match status" value="1"/>
</dbReference>
<evidence type="ECO:0000256" key="3">
    <source>
        <dbReference type="ARBA" id="ARBA00022676"/>
    </source>
</evidence>
<dbReference type="InterPro" id="IPR001460">
    <property type="entry name" value="PCN-bd_Tpept"/>
</dbReference>
<feature type="region of interest" description="Disordered" evidence="9">
    <location>
        <begin position="700"/>
        <end position="757"/>
    </location>
</feature>
<dbReference type="PANTHER" id="PTHR32282">
    <property type="entry name" value="BINDING PROTEIN TRANSPEPTIDASE, PUTATIVE-RELATED"/>
    <property type="match status" value="1"/>
</dbReference>